<accession>A0ABD0JRE2</accession>
<organism evidence="1 2">
    <name type="scientific">Batillaria attramentaria</name>
    <dbReference type="NCBI Taxonomy" id="370345"/>
    <lineage>
        <taxon>Eukaryota</taxon>
        <taxon>Metazoa</taxon>
        <taxon>Spiralia</taxon>
        <taxon>Lophotrochozoa</taxon>
        <taxon>Mollusca</taxon>
        <taxon>Gastropoda</taxon>
        <taxon>Caenogastropoda</taxon>
        <taxon>Sorbeoconcha</taxon>
        <taxon>Cerithioidea</taxon>
        <taxon>Batillariidae</taxon>
        <taxon>Batillaria</taxon>
    </lineage>
</organism>
<evidence type="ECO:0000313" key="1">
    <source>
        <dbReference type="EMBL" id="KAK7477668.1"/>
    </source>
</evidence>
<dbReference type="EMBL" id="JACVVK020000343">
    <property type="protein sequence ID" value="KAK7477668.1"/>
    <property type="molecule type" value="Genomic_DNA"/>
</dbReference>
<name>A0ABD0JRE2_9CAEN</name>
<dbReference type="AlphaFoldDB" id="A0ABD0JRE2"/>
<proteinExistence type="predicted"/>
<gene>
    <name evidence="1" type="ORF">BaRGS_00031052</name>
</gene>
<evidence type="ECO:0000313" key="2">
    <source>
        <dbReference type="Proteomes" id="UP001519460"/>
    </source>
</evidence>
<comment type="caution">
    <text evidence="1">The sequence shown here is derived from an EMBL/GenBank/DDBJ whole genome shotgun (WGS) entry which is preliminary data.</text>
</comment>
<keyword evidence="2" id="KW-1185">Reference proteome</keyword>
<dbReference type="Proteomes" id="UP001519460">
    <property type="component" value="Unassembled WGS sequence"/>
</dbReference>
<sequence>MYIESANKHFHHTQVINPLKKCQIFSRLPTCVGKDRRIHETTDGLKMAFHAVGKQVSDDQGTQHDSNKSPNYSLCSQQSLRLSIVADPNKYFTAPHVSGHVCSSQAVGSTKTSTRPLVLA</sequence>
<protein>
    <submittedName>
        <fullName evidence="1">Uncharacterized protein</fullName>
    </submittedName>
</protein>
<reference evidence="1 2" key="1">
    <citation type="journal article" date="2023" name="Sci. Data">
        <title>Genome assembly of the Korean intertidal mud-creeper Batillaria attramentaria.</title>
        <authorList>
            <person name="Patra A.K."/>
            <person name="Ho P.T."/>
            <person name="Jun S."/>
            <person name="Lee S.J."/>
            <person name="Kim Y."/>
            <person name="Won Y.J."/>
        </authorList>
    </citation>
    <scope>NUCLEOTIDE SEQUENCE [LARGE SCALE GENOMIC DNA]</scope>
    <source>
        <strain evidence="1">Wonlab-2016</strain>
    </source>
</reference>